<evidence type="ECO:0000313" key="3">
    <source>
        <dbReference type="Proteomes" id="UP000823775"/>
    </source>
</evidence>
<feature type="region of interest" description="Disordered" evidence="1">
    <location>
        <begin position="1"/>
        <end position="28"/>
    </location>
</feature>
<feature type="non-terminal residue" evidence="2">
    <location>
        <position position="1"/>
    </location>
</feature>
<dbReference type="EMBL" id="JACEIK010003665">
    <property type="protein sequence ID" value="MCD9642606.1"/>
    <property type="molecule type" value="Genomic_DNA"/>
</dbReference>
<proteinExistence type="predicted"/>
<feature type="compositionally biased region" description="Gly residues" evidence="1">
    <location>
        <begin position="1"/>
        <end position="17"/>
    </location>
</feature>
<gene>
    <name evidence="2" type="ORF">HAX54_029489</name>
</gene>
<organism evidence="2 3">
    <name type="scientific">Datura stramonium</name>
    <name type="common">Jimsonweed</name>
    <name type="synonym">Common thornapple</name>
    <dbReference type="NCBI Taxonomy" id="4076"/>
    <lineage>
        <taxon>Eukaryota</taxon>
        <taxon>Viridiplantae</taxon>
        <taxon>Streptophyta</taxon>
        <taxon>Embryophyta</taxon>
        <taxon>Tracheophyta</taxon>
        <taxon>Spermatophyta</taxon>
        <taxon>Magnoliopsida</taxon>
        <taxon>eudicotyledons</taxon>
        <taxon>Gunneridae</taxon>
        <taxon>Pentapetalae</taxon>
        <taxon>asterids</taxon>
        <taxon>lamiids</taxon>
        <taxon>Solanales</taxon>
        <taxon>Solanaceae</taxon>
        <taxon>Solanoideae</taxon>
        <taxon>Datureae</taxon>
        <taxon>Datura</taxon>
    </lineage>
</organism>
<dbReference type="Proteomes" id="UP000823775">
    <property type="component" value="Unassembled WGS sequence"/>
</dbReference>
<comment type="caution">
    <text evidence="2">The sequence shown here is derived from an EMBL/GenBank/DDBJ whole genome shotgun (WGS) entry which is preliminary data.</text>
</comment>
<keyword evidence="3" id="KW-1185">Reference proteome</keyword>
<evidence type="ECO:0000313" key="2">
    <source>
        <dbReference type="EMBL" id="MCD9642606.1"/>
    </source>
</evidence>
<reference evidence="2 3" key="1">
    <citation type="journal article" date="2021" name="BMC Genomics">
        <title>Datura genome reveals duplications of psychoactive alkaloid biosynthetic genes and high mutation rate following tissue culture.</title>
        <authorList>
            <person name="Rajewski A."/>
            <person name="Carter-House D."/>
            <person name="Stajich J."/>
            <person name="Litt A."/>
        </authorList>
    </citation>
    <scope>NUCLEOTIDE SEQUENCE [LARGE SCALE GENOMIC DNA]</scope>
    <source>
        <strain evidence="2">AR-01</strain>
    </source>
</reference>
<sequence length="69" mass="6749">VVSDNGGRGGGGGGGGGDGDDDDNRYNYNDGGGMCGNDRLYWLALAVVASGYSGGKDVAVMTELTNSGG</sequence>
<protein>
    <submittedName>
        <fullName evidence="2">Uncharacterized protein</fullName>
    </submittedName>
</protein>
<name>A0ABS8V7G2_DATST</name>
<accession>A0ABS8V7G2</accession>
<evidence type="ECO:0000256" key="1">
    <source>
        <dbReference type="SAM" id="MobiDB-lite"/>
    </source>
</evidence>